<dbReference type="GO" id="GO:0005634">
    <property type="term" value="C:nucleus"/>
    <property type="evidence" value="ECO:0007669"/>
    <property type="project" value="TreeGrafter"/>
</dbReference>
<name>A0A1L9VNK3_ASPGL</name>
<dbReference type="AlphaFoldDB" id="A0A1L9VNK3"/>
<keyword evidence="3" id="KW-1185">Reference proteome</keyword>
<dbReference type="PANTHER" id="PTHR19303">
    <property type="entry name" value="TRANSPOSON"/>
    <property type="match status" value="1"/>
</dbReference>
<reference evidence="3" key="1">
    <citation type="journal article" date="2017" name="Genome Biol.">
        <title>Comparative genomics reveals high biological diversity and specific adaptations in the industrially and medically important fungal genus Aspergillus.</title>
        <authorList>
            <person name="de Vries R.P."/>
            <person name="Riley R."/>
            <person name="Wiebenga A."/>
            <person name="Aguilar-Osorio G."/>
            <person name="Amillis S."/>
            <person name="Uchima C.A."/>
            <person name="Anderluh G."/>
            <person name="Asadollahi M."/>
            <person name="Askin M."/>
            <person name="Barry K."/>
            <person name="Battaglia E."/>
            <person name="Bayram O."/>
            <person name="Benocci T."/>
            <person name="Braus-Stromeyer S.A."/>
            <person name="Caldana C."/>
            <person name="Canovas D."/>
            <person name="Cerqueira G.C."/>
            <person name="Chen F."/>
            <person name="Chen W."/>
            <person name="Choi C."/>
            <person name="Clum A."/>
            <person name="Dos Santos R.A."/>
            <person name="Damasio A.R."/>
            <person name="Diallinas G."/>
            <person name="Emri T."/>
            <person name="Fekete E."/>
            <person name="Flipphi M."/>
            <person name="Freyberg S."/>
            <person name="Gallo A."/>
            <person name="Gournas C."/>
            <person name="Habgood R."/>
            <person name="Hainaut M."/>
            <person name="Harispe M.L."/>
            <person name="Henrissat B."/>
            <person name="Hilden K.S."/>
            <person name="Hope R."/>
            <person name="Hossain A."/>
            <person name="Karabika E."/>
            <person name="Karaffa L."/>
            <person name="Karanyi Z."/>
            <person name="Krasevec N."/>
            <person name="Kuo A."/>
            <person name="Kusch H."/>
            <person name="LaButti K."/>
            <person name="Lagendijk E.L."/>
            <person name="Lapidus A."/>
            <person name="Levasseur A."/>
            <person name="Lindquist E."/>
            <person name="Lipzen A."/>
            <person name="Logrieco A.F."/>
            <person name="MacCabe A."/>
            <person name="Maekelae M.R."/>
            <person name="Malavazi I."/>
            <person name="Melin P."/>
            <person name="Meyer V."/>
            <person name="Mielnichuk N."/>
            <person name="Miskei M."/>
            <person name="Molnar A.P."/>
            <person name="Mule G."/>
            <person name="Ngan C.Y."/>
            <person name="Orejas M."/>
            <person name="Orosz E."/>
            <person name="Ouedraogo J.P."/>
            <person name="Overkamp K.M."/>
            <person name="Park H.-S."/>
            <person name="Perrone G."/>
            <person name="Piumi F."/>
            <person name="Punt P.J."/>
            <person name="Ram A.F."/>
            <person name="Ramon A."/>
            <person name="Rauscher S."/>
            <person name="Record E."/>
            <person name="Riano-Pachon D.M."/>
            <person name="Robert V."/>
            <person name="Roehrig J."/>
            <person name="Ruller R."/>
            <person name="Salamov A."/>
            <person name="Salih N.S."/>
            <person name="Samson R.A."/>
            <person name="Sandor E."/>
            <person name="Sanguinetti M."/>
            <person name="Schuetze T."/>
            <person name="Sepcic K."/>
            <person name="Shelest E."/>
            <person name="Sherlock G."/>
            <person name="Sophianopoulou V."/>
            <person name="Squina F.M."/>
            <person name="Sun H."/>
            <person name="Susca A."/>
            <person name="Todd R.B."/>
            <person name="Tsang A."/>
            <person name="Unkles S.E."/>
            <person name="van de Wiele N."/>
            <person name="van Rossen-Uffink D."/>
            <person name="Oliveira J.V."/>
            <person name="Vesth T.C."/>
            <person name="Visser J."/>
            <person name="Yu J.-H."/>
            <person name="Zhou M."/>
            <person name="Andersen M.R."/>
            <person name="Archer D.B."/>
            <person name="Baker S.E."/>
            <person name="Benoit I."/>
            <person name="Brakhage A.A."/>
            <person name="Braus G.H."/>
            <person name="Fischer R."/>
            <person name="Frisvad J.C."/>
            <person name="Goldman G.H."/>
            <person name="Houbraken J."/>
            <person name="Oakley B."/>
            <person name="Pocsi I."/>
            <person name="Scazzocchio C."/>
            <person name="Seiboth B."/>
            <person name="vanKuyk P.A."/>
            <person name="Wortman J."/>
            <person name="Dyer P.S."/>
            <person name="Grigoriev I.V."/>
        </authorList>
    </citation>
    <scope>NUCLEOTIDE SEQUENCE [LARGE SCALE GENOMIC DNA]</scope>
    <source>
        <strain evidence="3">CBS 516.65</strain>
    </source>
</reference>
<dbReference type="GeneID" id="34462506"/>
<dbReference type="InterPro" id="IPR004875">
    <property type="entry name" value="DDE_SF_endonuclease_dom"/>
</dbReference>
<protein>
    <recommendedName>
        <fullName evidence="1">DDE-1 domain-containing protein</fullName>
    </recommendedName>
</protein>
<evidence type="ECO:0000313" key="3">
    <source>
        <dbReference type="Proteomes" id="UP000184300"/>
    </source>
</evidence>
<dbReference type="Pfam" id="PF03184">
    <property type="entry name" value="DDE_1"/>
    <property type="match status" value="1"/>
</dbReference>
<dbReference type="RefSeq" id="XP_022402172.1">
    <property type="nucleotide sequence ID" value="XM_022546245.1"/>
</dbReference>
<evidence type="ECO:0000313" key="2">
    <source>
        <dbReference type="EMBL" id="OJJ85474.1"/>
    </source>
</evidence>
<dbReference type="Proteomes" id="UP000184300">
    <property type="component" value="Unassembled WGS sequence"/>
</dbReference>
<dbReference type="PANTHER" id="PTHR19303:SF73">
    <property type="entry name" value="PROTEIN PDC2"/>
    <property type="match status" value="1"/>
</dbReference>
<evidence type="ECO:0000259" key="1">
    <source>
        <dbReference type="Pfam" id="PF03184"/>
    </source>
</evidence>
<organism evidence="2 3">
    <name type="scientific">Aspergillus glaucus CBS 516.65</name>
    <dbReference type="NCBI Taxonomy" id="1160497"/>
    <lineage>
        <taxon>Eukaryota</taxon>
        <taxon>Fungi</taxon>
        <taxon>Dikarya</taxon>
        <taxon>Ascomycota</taxon>
        <taxon>Pezizomycotina</taxon>
        <taxon>Eurotiomycetes</taxon>
        <taxon>Eurotiomycetidae</taxon>
        <taxon>Eurotiales</taxon>
        <taxon>Aspergillaceae</taxon>
        <taxon>Aspergillus</taxon>
        <taxon>Aspergillus subgen. Aspergillus</taxon>
    </lineage>
</organism>
<dbReference type="EMBL" id="KV878894">
    <property type="protein sequence ID" value="OJJ85474.1"/>
    <property type="molecule type" value="Genomic_DNA"/>
</dbReference>
<dbReference type="VEuPathDB" id="FungiDB:ASPGLDRAFT_45434"/>
<proteinExistence type="predicted"/>
<dbReference type="OrthoDB" id="4353978at2759"/>
<dbReference type="GO" id="GO:0003677">
    <property type="term" value="F:DNA binding"/>
    <property type="evidence" value="ECO:0007669"/>
    <property type="project" value="TreeGrafter"/>
</dbReference>
<dbReference type="InterPro" id="IPR050863">
    <property type="entry name" value="CenT-Element_Derived"/>
</dbReference>
<accession>A0A1L9VNK3</accession>
<sequence length="114" mass="12891">MKAVQTLAGEYEEDNIYNMDETGLFWRQAPSSGLSTRNHPGIKKDKSWITLVACVNSTGSDRLPIWFIGNAKTPRSLRGLNIKALGGVWQANKKAWMTTVIIRVAFIFLLSYWE</sequence>
<feature type="domain" description="DDE-1" evidence="1">
    <location>
        <begin position="48"/>
        <end position="103"/>
    </location>
</feature>
<gene>
    <name evidence="2" type="ORF">ASPGLDRAFT_45434</name>
</gene>
<dbReference type="STRING" id="1160497.A0A1L9VNK3"/>